<gene>
    <name evidence="3" type="ORF">TCAP_05445</name>
</gene>
<feature type="compositionally biased region" description="Low complexity" evidence="1">
    <location>
        <begin position="94"/>
        <end position="105"/>
    </location>
</feature>
<dbReference type="CDD" id="cd14688">
    <property type="entry name" value="bZIP_YAP"/>
    <property type="match status" value="1"/>
</dbReference>
<feature type="compositionally biased region" description="Basic and acidic residues" evidence="1">
    <location>
        <begin position="34"/>
        <end position="49"/>
    </location>
</feature>
<evidence type="ECO:0000256" key="1">
    <source>
        <dbReference type="SAM" id="MobiDB-lite"/>
    </source>
</evidence>
<evidence type="ECO:0000313" key="3">
    <source>
        <dbReference type="EMBL" id="PNY24618.1"/>
    </source>
</evidence>
<dbReference type="OrthoDB" id="194358at2759"/>
<dbReference type="AlphaFoldDB" id="A0A2K3QAP6"/>
<dbReference type="Proteomes" id="UP000236621">
    <property type="component" value="Unassembled WGS sequence"/>
</dbReference>
<reference evidence="3 4" key="1">
    <citation type="submission" date="2017-08" db="EMBL/GenBank/DDBJ databases">
        <title>Harnessing the power of phylogenomics to disentangle the directionality and signatures of interkingdom host jumping in the parasitic fungal genus Tolypocladium.</title>
        <authorList>
            <person name="Quandt C.A."/>
            <person name="Patterson W."/>
            <person name="Spatafora J.W."/>
        </authorList>
    </citation>
    <scope>NUCLEOTIDE SEQUENCE [LARGE SCALE GENOMIC DNA]</scope>
    <source>
        <strain evidence="3 4">CBS 113982</strain>
    </source>
</reference>
<dbReference type="InterPro" id="IPR052635">
    <property type="entry name" value="Sec_Metab_Biosynth_Reg"/>
</dbReference>
<dbReference type="Gene3D" id="1.20.5.170">
    <property type="match status" value="1"/>
</dbReference>
<keyword evidence="4" id="KW-1185">Reference proteome</keyword>
<evidence type="ECO:0000313" key="4">
    <source>
        <dbReference type="Proteomes" id="UP000236621"/>
    </source>
</evidence>
<feature type="region of interest" description="Disordered" evidence="1">
    <location>
        <begin position="1"/>
        <end position="136"/>
    </location>
</feature>
<dbReference type="PROSITE" id="PS00036">
    <property type="entry name" value="BZIP_BASIC"/>
    <property type="match status" value="1"/>
</dbReference>
<dbReference type="PANTHER" id="PTHR39607">
    <property type="entry name" value="XANTHOCILLIN BIOSYNTHESIS CLUSTER TRANSCRIPTION FACTOR XANC-RELATED"/>
    <property type="match status" value="1"/>
</dbReference>
<evidence type="ECO:0000259" key="2">
    <source>
        <dbReference type="PROSITE" id="PS00036"/>
    </source>
</evidence>
<dbReference type="SUPFAM" id="SSF57959">
    <property type="entry name" value="Leucine zipper domain"/>
    <property type="match status" value="1"/>
</dbReference>
<protein>
    <recommendedName>
        <fullName evidence="2">BZIP domain-containing protein</fullName>
    </recommendedName>
</protein>
<name>A0A2K3QAP6_9HYPO</name>
<proteinExistence type="predicted"/>
<dbReference type="PANTHER" id="PTHR39607:SF1">
    <property type="entry name" value="B-ZIP TRANSCRIPTION FACTOR (EUROFUNG)"/>
    <property type="match status" value="1"/>
</dbReference>
<dbReference type="InterPro" id="IPR046347">
    <property type="entry name" value="bZIP_sf"/>
</dbReference>
<accession>A0A2K3QAP6</accession>
<dbReference type="EMBL" id="NRSZ01000866">
    <property type="protein sequence ID" value="PNY24618.1"/>
    <property type="molecule type" value="Genomic_DNA"/>
</dbReference>
<organism evidence="3 4">
    <name type="scientific">Tolypocladium capitatum</name>
    <dbReference type="NCBI Taxonomy" id="45235"/>
    <lineage>
        <taxon>Eukaryota</taxon>
        <taxon>Fungi</taxon>
        <taxon>Dikarya</taxon>
        <taxon>Ascomycota</taxon>
        <taxon>Pezizomycotina</taxon>
        <taxon>Sordariomycetes</taxon>
        <taxon>Hypocreomycetidae</taxon>
        <taxon>Hypocreales</taxon>
        <taxon>Ophiocordycipitaceae</taxon>
        <taxon>Tolypocladium</taxon>
    </lineage>
</organism>
<comment type="caution">
    <text evidence="3">The sequence shown here is derived from an EMBL/GenBank/DDBJ whole genome shotgun (WGS) entry which is preliminary data.</text>
</comment>
<sequence length="472" mass="51095">MAPPPGPASPSVNPVALRKRKMPNTNSSLPNPKELSKEDDWTRVKDPKEKKRIQNRVAQRTYRHRMKARLGELQARLDSHERQTVQQAAHDNSDSSSLSYTSNTSGAAHSPITSGYGGESSPSPASGDKPPVPIPMLSMYERCGDETDHSLYSQAACFLNSPPNSHLSPPPAHGLLSPPGQPGVERSVKMPGGFMLDCLRFQSQHLDRLNSLQQDPNCVGPAPYGASQGLAHNGMSRPEHVGCVGAFTPPQADAMEFAAFDASVGVWKMEHLDHMVPHMMDPNPDLTPVPLPMPPGTASLDQRFEDIMQHVAAAGFESFDDLVTAYYRDTFCQTSPLANEQHLSRSRRLPKVISDVFQATGSWTHWERRGFQEEIVKMAESVLVSEGSGVGVGSSLTSQIGPLIEARDGPVVAEALLGIKKSVQSDLPNLWALTMALAADGRSSTALATILLLQCPGRIPKDQLLELIGACL</sequence>
<dbReference type="GO" id="GO:0003700">
    <property type="term" value="F:DNA-binding transcription factor activity"/>
    <property type="evidence" value="ECO:0007669"/>
    <property type="project" value="InterPro"/>
</dbReference>
<feature type="domain" description="BZIP" evidence="2">
    <location>
        <begin position="50"/>
        <end position="65"/>
    </location>
</feature>
<dbReference type="InterPro" id="IPR004827">
    <property type="entry name" value="bZIP"/>
</dbReference>